<dbReference type="RefSeq" id="WP_341471783.1">
    <property type="nucleotide sequence ID" value="NZ_CP128400.1"/>
</dbReference>
<keyword evidence="5" id="KW-1185">Reference proteome</keyword>
<evidence type="ECO:0000313" key="4">
    <source>
        <dbReference type="Proteomes" id="UP000521676"/>
    </source>
</evidence>
<feature type="region of interest" description="Disordered" evidence="1">
    <location>
        <begin position="279"/>
        <end position="339"/>
    </location>
</feature>
<gene>
    <name evidence="2" type="ORF">HXX08_19285</name>
    <name evidence="3" type="ORF">OZ401_003539</name>
</gene>
<evidence type="ECO:0000313" key="3">
    <source>
        <dbReference type="EMBL" id="WJW69909.1"/>
    </source>
</evidence>
<feature type="compositionally biased region" description="Polar residues" evidence="1">
    <location>
        <begin position="86"/>
        <end position="95"/>
    </location>
</feature>
<feature type="region of interest" description="Disordered" evidence="1">
    <location>
        <begin position="70"/>
        <end position="95"/>
    </location>
</feature>
<dbReference type="Pfam" id="PF07676">
    <property type="entry name" value="PD40"/>
    <property type="match status" value="2"/>
</dbReference>
<feature type="compositionally biased region" description="Low complexity" evidence="1">
    <location>
        <begin position="279"/>
        <end position="293"/>
    </location>
</feature>
<evidence type="ECO:0000256" key="1">
    <source>
        <dbReference type="SAM" id="MobiDB-lite"/>
    </source>
</evidence>
<evidence type="ECO:0000313" key="2">
    <source>
        <dbReference type="EMBL" id="NWJ48004.1"/>
    </source>
</evidence>
<dbReference type="InterPro" id="IPR011659">
    <property type="entry name" value="WD40"/>
</dbReference>
<dbReference type="Gene3D" id="2.120.10.30">
    <property type="entry name" value="TolB, C-terminal domain"/>
    <property type="match status" value="1"/>
</dbReference>
<organism evidence="2 4">
    <name type="scientific">Candidatus Chlorohelix allophototropha</name>
    <dbReference type="NCBI Taxonomy" id="3003348"/>
    <lineage>
        <taxon>Bacteria</taxon>
        <taxon>Bacillati</taxon>
        <taxon>Chloroflexota</taxon>
        <taxon>Chloroflexia</taxon>
        <taxon>Candidatus Chloroheliales</taxon>
        <taxon>Candidatus Chloroheliaceae</taxon>
        <taxon>Candidatus Chlorohelix</taxon>
    </lineage>
</organism>
<dbReference type="PROSITE" id="PS51257">
    <property type="entry name" value="PROKAR_LIPOPROTEIN"/>
    <property type="match status" value="1"/>
</dbReference>
<proteinExistence type="predicted"/>
<evidence type="ECO:0000313" key="5">
    <source>
        <dbReference type="Proteomes" id="UP001431572"/>
    </source>
</evidence>
<dbReference type="Proteomes" id="UP000521676">
    <property type="component" value="Unassembled WGS sequence"/>
</dbReference>
<feature type="compositionally biased region" description="Polar residues" evidence="1">
    <location>
        <begin position="300"/>
        <end position="314"/>
    </location>
</feature>
<dbReference type="InterPro" id="IPR011042">
    <property type="entry name" value="6-blade_b-propeller_TolB-like"/>
</dbReference>
<dbReference type="EMBL" id="JACATZ010000003">
    <property type="protein sequence ID" value="NWJ48004.1"/>
    <property type="molecule type" value="Genomic_DNA"/>
</dbReference>
<reference evidence="2 4" key="1">
    <citation type="submission" date="2020-06" db="EMBL/GenBank/DDBJ databases">
        <title>Anoxygenic phototrophic Chloroflexota member uses a Type I reaction center.</title>
        <authorList>
            <person name="Tsuji J.M."/>
            <person name="Shaw N.A."/>
            <person name="Nagashima S."/>
            <person name="Venkiteswaran J."/>
            <person name="Schiff S.L."/>
            <person name="Hanada S."/>
            <person name="Tank M."/>
            <person name="Neufeld J.D."/>
        </authorList>
    </citation>
    <scope>NUCLEOTIDE SEQUENCE [LARGE SCALE GENOMIC DNA]</scope>
    <source>
        <strain evidence="2">L227-S17</strain>
    </source>
</reference>
<dbReference type="EMBL" id="CP128400">
    <property type="protein sequence ID" value="WJW69909.1"/>
    <property type="molecule type" value="Genomic_DNA"/>
</dbReference>
<reference evidence="3" key="2">
    <citation type="journal article" date="2024" name="Nature">
        <title>Anoxygenic phototroph of the Chloroflexota uses a type I reaction centre.</title>
        <authorList>
            <person name="Tsuji J.M."/>
            <person name="Shaw N.A."/>
            <person name="Nagashima S."/>
            <person name="Venkiteswaran J.J."/>
            <person name="Schiff S.L."/>
            <person name="Watanabe T."/>
            <person name="Fukui M."/>
            <person name="Hanada S."/>
            <person name="Tank M."/>
            <person name="Neufeld J.D."/>
        </authorList>
    </citation>
    <scope>NUCLEOTIDE SEQUENCE</scope>
    <source>
        <strain evidence="3">L227-S17</strain>
    </source>
</reference>
<dbReference type="Gene3D" id="2.130.10.10">
    <property type="entry name" value="YVTN repeat-like/Quinoprotein amine dehydrogenase"/>
    <property type="match status" value="1"/>
</dbReference>
<dbReference type="SUPFAM" id="SSF69304">
    <property type="entry name" value="Tricorn protease N-terminal domain"/>
    <property type="match status" value="1"/>
</dbReference>
<sequence length="565" mass="60399">MKPPKRVKLAIWTVLWATVAGLVLSACGSELPTPPPVTPIERQMPNVSPIIPPTKPSLITAQPALPVTTTSSAIKPANPTPIENRASGSSEDSQGFGQIQPTLLATAQMGYLQAGDLWVSDERGGNRRQLTQSGTITADKVYWSPLHDKVAVMDLRDGLALFDLAGRKLSLYRPDPLSQTLNTAAWSPDGRYLAFDMIVATRPSNGNLPQSLTTDGEIYLIDTQLPVANSPRLDGTSQQIPPQRLASGFGFAWSPDGRQLAYATHARRLEVVEYVPLQSSATTSPTGATTKSSLPAGTPDVTTTPVKSISQVNATPFPIIKPQRSATPETRTSPTANPYYNAPRMLVPYDNALAIMSIADRRENILFYSNQLPPYPANDGAAYPTGGSAVQYINWSSDGRNLTFADRFSYVGVASVAGGIPRMLYGQPRGFALEKTLWLPGANNALLLIWQNIPGEERELAGVLTAPGVIGSAISDKMNCAALSPTGQQLAYWDSNDTMIIKLDGSTLGTVAGGSCPAWSADGSFIATSRRGSDGSVVVVSPSGQIMRQFLGTRAVEQVFWFVPS</sequence>
<protein>
    <submittedName>
        <fullName evidence="2">PD40 domain-containing protein</fullName>
    </submittedName>
</protein>
<dbReference type="AlphaFoldDB" id="A0A8T7M7D9"/>
<name>A0A8T7M7D9_9CHLR</name>
<dbReference type="InterPro" id="IPR015943">
    <property type="entry name" value="WD40/YVTN_repeat-like_dom_sf"/>
</dbReference>
<dbReference type="Proteomes" id="UP001431572">
    <property type="component" value="Chromosome 2"/>
</dbReference>
<accession>A0A8T7M7D9</accession>
<feature type="compositionally biased region" description="Polar residues" evidence="1">
    <location>
        <begin position="324"/>
        <end position="338"/>
    </location>
</feature>